<name>A0ACB9BJ04_CICIN</name>
<reference evidence="1 2" key="2">
    <citation type="journal article" date="2022" name="Mol. Ecol. Resour.">
        <title>The genomes of chicory, endive, great burdock and yacon provide insights into Asteraceae paleo-polyploidization history and plant inulin production.</title>
        <authorList>
            <person name="Fan W."/>
            <person name="Wang S."/>
            <person name="Wang H."/>
            <person name="Wang A."/>
            <person name="Jiang F."/>
            <person name="Liu H."/>
            <person name="Zhao H."/>
            <person name="Xu D."/>
            <person name="Zhang Y."/>
        </authorList>
    </citation>
    <scope>NUCLEOTIDE SEQUENCE [LARGE SCALE GENOMIC DNA]</scope>
    <source>
        <strain evidence="2">cv. Punajuju</strain>
        <tissue evidence="1">Leaves</tissue>
    </source>
</reference>
<protein>
    <submittedName>
        <fullName evidence="1">Uncharacterized protein</fullName>
    </submittedName>
</protein>
<proteinExistence type="predicted"/>
<sequence length="84" mass="9077">MTIIVDFILLWLPAPTVSLRPPVAVALAGTSYSFLQTIGAIVLNGAKLFAVGTGASLFFEMPRHEAIKALDTYKRDGQQIITKT</sequence>
<reference evidence="2" key="1">
    <citation type="journal article" date="2022" name="Mol. Ecol. Resour.">
        <title>The genomes of chicory, endive, great burdock and yacon provide insights into Asteraceae palaeo-polyploidization history and plant inulin production.</title>
        <authorList>
            <person name="Fan W."/>
            <person name="Wang S."/>
            <person name="Wang H."/>
            <person name="Wang A."/>
            <person name="Jiang F."/>
            <person name="Liu H."/>
            <person name="Zhao H."/>
            <person name="Xu D."/>
            <person name="Zhang Y."/>
        </authorList>
    </citation>
    <scope>NUCLEOTIDE SEQUENCE [LARGE SCALE GENOMIC DNA]</scope>
    <source>
        <strain evidence="2">cv. Punajuju</strain>
    </source>
</reference>
<dbReference type="Proteomes" id="UP001055811">
    <property type="component" value="Linkage Group LG06"/>
</dbReference>
<accession>A0ACB9BJ04</accession>
<comment type="caution">
    <text evidence="1">The sequence shown here is derived from an EMBL/GenBank/DDBJ whole genome shotgun (WGS) entry which is preliminary data.</text>
</comment>
<dbReference type="EMBL" id="CM042014">
    <property type="protein sequence ID" value="KAI3721225.1"/>
    <property type="molecule type" value="Genomic_DNA"/>
</dbReference>
<evidence type="ECO:0000313" key="2">
    <source>
        <dbReference type="Proteomes" id="UP001055811"/>
    </source>
</evidence>
<keyword evidence="2" id="KW-1185">Reference proteome</keyword>
<evidence type="ECO:0000313" key="1">
    <source>
        <dbReference type="EMBL" id="KAI3721225.1"/>
    </source>
</evidence>
<organism evidence="1 2">
    <name type="scientific">Cichorium intybus</name>
    <name type="common">Chicory</name>
    <dbReference type="NCBI Taxonomy" id="13427"/>
    <lineage>
        <taxon>Eukaryota</taxon>
        <taxon>Viridiplantae</taxon>
        <taxon>Streptophyta</taxon>
        <taxon>Embryophyta</taxon>
        <taxon>Tracheophyta</taxon>
        <taxon>Spermatophyta</taxon>
        <taxon>Magnoliopsida</taxon>
        <taxon>eudicotyledons</taxon>
        <taxon>Gunneridae</taxon>
        <taxon>Pentapetalae</taxon>
        <taxon>asterids</taxon>
        <taxon>campanulids</taxon>
        <taxon>Asterales</taxon>
        <taxon>Asteraceae</taxon>
        <taxon>Cichorioideae</taxon>
        <taxon>Cichorieae</taxon>
        <taxon>Cichoriinae</taxon>
        <taxon>Cichorium</taxon>
    </lineage>
</organism>
<gene>
    <name evidence="1" type="ORF">L2E82_32231</name>
</gene>